<comment type="caution">
    <text evidence="1">The sequence shown here is derived from an EMBL/GenBank/DDBJ whole genome shotgun (WGS) entry which is preliminary data.</text>
</comment>
<accession>A0A2A4HFE6</accession>
<protein>
    <submittedName>
        <fullName evidence="1">Uncharacterized protein</fullName>
    </submittedName>
</protein>
<organism evidence="1 2">
    <name type="scientific">Vreelandella nigrificans</name>
    <dbReference type="NCBI Taxonomy" id="2042704"/>
    <lineage>
        <taxon>Bacteria</taxon>
        <taxon>Pseudomonadati</taxon>
        <taxon>Pseudomonadota</taxon>
        <taxon>Gammaproteobacteria</taxon>
        <taxon>Oceanospirillales</taxon>
        <taxon>Halomonadaceae</taxon>
        <taxon>Vreelandella</taxon>
    </lineage>
</organism>
<sequence>MRVEVNQLLYDPRDPTCFYILSESAGRLYAFVQCIDRGMDLKAHYRARYWGEYSHDDPDGSIRLILTHGGKWPGLPLD</sequence>
<name>A0A2A4HFE6_9GAMM</name>
<reference evidence="2" key="1">
    <citation type="submission" date="2017-09" db="EMBL/GenBank/DDBJ databases">
        <authorList>
            <person name="Cho G.-S."/>
            <person name="Oguntoyinbo F.A."/>
            <person name="Cnockaert M."/>
            <person name="Kabisch J."/>
            <person name="Neve H."/>
            <person name="Bockelmann W."/>
            <person name="Wenning M."/>
            <person name="Franz C.M."/>
            <person name="Vandamme P."/>
        </authorList>
    </citation>
    <scope>NUCLEOTIDE SEQUENCE [LARGE SCALE GENOMIC DNA]</scope>
    <source>
        <strain evidence="2">MBT G8648</strain>
    </source>
</reference>
<evidence type="ECO:0000313" key="2">
    <source>
        <dbReference type="Proteomes" id="UP000218677"/>
    </source>
</evidence>
<dbReference type="OrthoDB" id="5917820at2"/>
<proteinExistence type="predicted"/>
<evidence type="ECO:0000313" key="1">
    <source>
        <dbReference type="EMBL" id="PCF93698.1"/>
    </source>
</evidence>
<dbReference type="EMBL" id="NWUX01000032">
    <property type="protein sequence ID" value="PCF93698.1"/>
    <property type="molecule type" value="Genomic_DNA"/>
</dbReference>
<dbReference type="Proteomes" id="UP000218677">
    <property type="component" value="Unassembled WGS sequence"/>
</dbReference>
<dbReference type="AlphaFoldDB" id="A0A2A4HFE6"/>
<gene>
    <name evidence="1" type="ORF">CPA45_21000</name>
</gene>
<keyword evidence="2" id="KW-1185">Reference proteome</keyword>